<sequence length="250" mass="26564">MTMRTPPLRQLPGDSVIHRLWAGTKLIIVLALGAMTWVLPTWPSLGFVALFVVVFALLAGIPLGAIPRPPWWFWALILVGMGITALSSGGSGVLVFLRGTALGLIVLAMSIMVVWTTPMAEIAPAIARLMAPLRLLRLPVDEWAVCIALSLRGLPLLMEEMRMLRASHRLRPSSRAKSGHPSAEMSIIDMIVAAMSSAMRRAAEMGEAITARGGTGRLTAYPSRPGGSDAVALTLTALACAAAITLTVLL</sequence>
<feature type="transmembrane region" description="Helical" evidence="5">
    <location>
        <begin position="230"/>
        <end position="249"/>
    </location>
</feature>
<evidence type="ECO:0000256" key="2">
    <source>
        <dbReference type="ARBA" id="ARBA00022692"/>
    </source>
</evidence>
<dbReference type="PANTHER" id="PTHR33514">
    <property type="entry name" value="PROTEIN ABCI12, CHLOROPLASTIC"/>
    <property type="match status" value="1"/>
</dbReference>
<reference evidence="7" key="1">
    <citation type="journal article" date="2019" name="Int. J. Syst. Evol. Microbiol.">
        <title>The Global Catalogue of Microorganisms (GCM) 10K type strain sequencing project: providing services to taxonomists for standard genome sequencing and annotation.</title>
        <authorList>
            <consortium name="The Broad Institute Genomics Platform"/>
            <consortium name="The Broad Institute Genome Sequencing Center for Infectious Disease"/>
            <person name="Wu L."/>
            <person name="Ma J."/>
        </authorList>
    </citation>
    <scope>NUCLEOTIDE SEQUENCE [LARGE SCALE GENOMIC DNA]</scope>
    <source>
        <strain evidence="7">JCM 16923</strain>
    </source>
</reference>
<evidence type="ECO:0000256" key="3">
    <source>
        <dbReference type="ARBA" id="ARBA00022989"/>
    </source>
</evidence>
<dbReference type="EMBL" id="BAAAZW010000001">
    <property type="protein sequence ID" value="GAA3948378.1"/>
    <property type="molecule type" value="Genomic_DNA"/>
</dbReference>
<protein>
    <submittedName>
        <fullName evidence="6">Energy-coupling factor transporter transmembrane protein EcfT</fullName>
    </submittedName>
</protein>
<comment type="caution">
    <text evidence="6">The sequence shown here is derived from an EMBL/GenBank/DDBJ whole genome shotgun (WGS) entry which is preliminary data.</text>
</comment>
<feature type="transmembrane region" description="Helical" evidence="5">
    <location>
        <begin position="71"/>
        <end position="89"/>
    </location>
</feature>
<evidence type="ECO:0000256" key="4">
    <source>
        <dbReference type="ARBA" id="ARBA00023136"/>
    </source>
</evidence>
<keyword evidence="7" id="KW-1185">Reference proteome</keyword>
<dbReference type="Proteomes" id="UP001418444">
    <property type="component" value="Unassembled WGS sequence"/>
</dbReference>
<dbReference type="PANTHER" id="PTHR33514:SF13">
    <property type="entry name" value="PROTEIN ABCI12, CHLOROPLASTIC"/>
    <property type="match status" value="1"/>
</dbReference>
<organism evidence="6 7">
    <name type="scientific">Gordonia caeni</name>
    <dbReference type="NCBI Taxonomy" id="1007097"/>
    <lineage>
        <taxon>Bacteria</taxon>
        <taxon>Bacillati</taxon>
        <taxon>Actinomycetota</taxon>
        <taxon>Actinomycetes</taxon>
        <taxon>Mycobacteriales</taxon>
        <taxon>Gordoniaceae</taxon>
        <taxon>Gordonia</taxon>
    </lineage>
</organism>
<evidence type="ECO:0000313" key="7">
    <source>
        <dbReference type="Proteomes" id="UP001418444"/>
    </source>
</evidence>
<evidence type="ECO:0000256" key="1">
    <source>
        <dbReference type="ARBA" id="ARBA00004141"/>
    </source>
</evidence>
<evidence type="ECO:0000256" key="5">
    <source>
        <dbReference type="SAM" id="Phobius"/>
    </source>
</evidence>
<dbReference type="RefSeq" id="WP_344779683.1">
    <property type="nucleotide sequence ID" value="NZ_BAAAZW010000001.1"/>
</dbReference>
<gene>
    <name evidence="6" type="ORF">GCM10022231_02000</name>
</gene>
<dbReference type="Pfam" id="PF02361">
    <property type="entry name" value="CbiQ"/>
    <property type="match status" value="1"/>
</dbReference>
<keyword evidence="3 5" id="KW-1133">Transmembrane helix</keyword>
<accession>A0ABP7NJ40</accession>
<keyword evidence="4 5" id="KW-0472">Membrane</keyword>
<keyword evidence="2 5" id="KW-0812">Transmembrane</keyword>
<feature type="transmembrane region" description="Helical" evidence="5">
    <location>
        <begin position="20"/>
        <end position="39"/>
    </location>
</feature>
<dbReference type="CDD" id="cd16914">
    <property type="entry name" value="EcfT"/>
    <property type="match status" value="1"/>
</dbReference>
<comment type="subcellular location">
    <subcellularLocation>
        <location evidence="1">Membrane</location>
        <topology evidence="1">Multi-pass membrane protein</topology>
    </subcellularLocation>
</comment>
<feature type="transmembrane region" description="Helical" evidence="5">
    <location>
        <begin position="45"/>
        <end position="64"/>
    </location>
</feature>
<dbReference type="InterPro" id="IPR003339">
    <property type="entry name" value="ABC/ECF_trnsptr_transmembrane"/>
</dbReference>
<proteinExistence type="predicted"/>
<name>A0ABP7NJ40_9ACTN</name>
<evidence type="ECO:0000313" key="6">
    <source>
        <dbReference type="EMBL" id="GAA3948378.1"/>
    </source>
</evidence>